<organism evidence="5 6">
    <name type="scientific">Methylobacterium dankookense</name>
    <dbReference type="NCBI Taxonomy" id="560405"/>
    <lineage>
        <taxon>Bacteria</taxon>
        <taxon>Pseudomonadati</taxon>
        <taxon>Pseudomonadota</taxon>
        <taxon>Alphaproteobacteria</taxon>
        <taxon>Hyphomicrobiales</taxon>
        <taxon>Methylobacteriaceae</taxon>
        <taxon>Methylobacterium</taxon>
    </lineage>
</organism>
<evidence type="ECO:0000256" key="1">
    <source>
        <dbReference type="SAM" id="MobiDB-lite"/>
    </source>
</evidence>
<protein>
    <recommendedName>
        <fullName evidence="8">Rhamnan synthesis protein F</fullName>
    </recommendedName>
</protein>
<accession>A0A564G2M6</accession>
<dbReference type="Pfam" id="PF21374">
    <property type="entry name" value="WsaF_N"/>
    <property type="match status" value="1"/>
</dbReference>
<evidence type="ECO:0000259" key="3">
    <source>
        <dbReference type="Pfam" id="PF22772"/>
    </source>
</evidence>
<feature type="domain" description="WsaF C-terminal" evidence="3">
    <location>
        <begin position="1117"/>
        <end position="1249"/>
    </location>
</feature>
<feature type="region of interest" description="Disordered" evidence="1">
    <location>
        <begin position="575"/>
        <end position="596"/>
    </location>
</feature>
<sequence length="1295" mass="145267">MRIKPFNILGKLSKNKYLSSRTRKIRSTESGVTRQVRSILDPDWYRAQNPDVDFSAIDPVTHYMEIGAREGRWPHPLFDPAWYVRQVPDIAADANPLAHFLASADPNKSPHPLFDCRWYLERYGDVRDAKQNALEHYIRHGARERRDPHPLFDVKWYCAHNADCSDNPLLHYISGKGHNPHPLFDESYYRAQVADLDFDNRPLLIHFILRGAAAGYNPNALFDCAWYVGNHETLWETGENPLAHFVRAGVREDRDPHPDFDLDWYLFCYPDVGRAGLNPLQHFLSSGRAEGRKGHPPDVSDDTCQVLDIPYEIRRAPAIDGKSDVCVFVTYSQDGAIAPHTQIYIEALQENGVDVILTVVTDGLNRDLPPFTDTVAGLVVRTNHGWDFAAWATVLAAIPAVWTARSLILTNDSIFGPTDAARFRTVMERVRASKADIVALAESHQTQHHLMSFFTVLKGAALKSKVIQQFWNDVRSIRDKDAVIYRYEVTSLRLVKEAGLSHEVLFPVAKRFDRPRNPTLEDWRSLLDQGFPFLKVQLLRDQDRLAYTDTTGWRALLETNPPLLAAIDRHLEAAKEPKRTASASRPVPGPRKRFQRSNGLTTFYGAVQSTRPSERTDLCLEVPFRRPVEPDALPDKVAVLAHIFYPELCADIRVALGNIPVRADLFISTDTAAKKAEIERGFAGHRGDVTVTVFPNIGRDVAPMLVGYASVFERYEIFLHIHSKQSLHTARYAPWRSFLHDNLLGSPEIVSSILALLTRTDVGIVFSDHFKPVRSVLNWGGNFDRARSLLRRAGVELSKDLVLDFPSSSFFWGRTDALRSLLALKLDWADFDAEAGQTDGTLAHAIERAILYFAEARGYAWAKVGRSDRVDPSRLVPVWRFEDAARVNQRLLGNRLPPFVDRGLVSEIVSISTKPDRRSDRPRFNLVIPTLAPEHIFGGITTALRAFNEIAASLGPDYDLRIICQSLPLDLRAMIGFPDYCLVPLGGKDDMPRVIVDMCDQESGELGIRAGDVFLATAWWTAVVAFDFQTRQRSYFGHAHRVVYLIQDHEPDFYGWSTQYGLAQQTYSHGKDMIALINSEELSSFMTRTYDIQDAYVVRFKINPTIARSLKPLPRERIICIYARPNTPRNAFSLLCAGIGRWQRNNPEAARVWRIVAAGETFTPDRAASIANMAIVGKLSLEEYGELLSKASVGISLMLSPHPSYPPLEMASAGIQTITNSFASKDLSLRSPNVISIAHVTAEALADALDEAVTRAEPRIGEVVRGSEIAGLPCALPDFDAAILAGRVREMVAGP</sequence>
<evidence type="ECO:0000313" key="5">
    <source>
        <dbReference type="EMBL" id="VUF14220.1"/>
    </source>
</evidence>
<evidence type="ECO:0000313" key="7">
    <source>
        <dbReference type="Proteomes" id="UP001055303"/>
    </source>
</evidence>
<dbReference type="InterPro" id="IPR007739">
    <property type="entry name" value="RgpF"/>
</dbReference>
<dbReference type="Pfam" id="PF05045">
    <property type="entry name" value="RgpF"/>
    <property type="match status" value="2"/>
</dbReference>
<dbReference type="GO" id="GO:0030247">
    <property type="term" value="F:polysaccharide binding"/>
    <property type="evidence" value="ECO:0007669"/>
    <property type="project" value="InterPro"/>
</dbReference>
<dbReference type="Gene3D" id="3.40.50.2000">
    <property type="entry name" value="Glycogen Phosphorylase B"/>
    <property type="match status" value="1"/>
</dbReference>
<evidence type="ECO:0008006" key="8">
    <source>
        <dbReference type="Google" id="ProtNLM"/>
    </source>
</evidence>
<dbReference type="EMBL" id="CABFVH010000029">
    <property type="protein sequence ID" value="VUF14220.1"/>
    <property type="molecule type" value="Genomic_DNA"/>
</dbReference>
<feature type="domain" description="WsaF N-terminal" evidence="2">
    <location>
        <begin position="923"/>
        <end position="1080"/>
    </location>
</feature>
<evidence type="ECO:0000259" key="2">
    <source>
        <dbReference type="Pfam" id="PF21374"/>
    </source>
</evidence>
<proteinExistence type="predicted"/>
<dbReference type="InterPro" id="IPR055050">
    <property type="entry name" value="WsaF_C"/>
</dbReference>
<evidence type="ECO:0000313" key="6">
    <source>
        <dbReference type="Proteomes" id="UP000401717"/>
    </source>
</evidence>
<reference evidence="4" key="2">
    <citation type="journal article" date="2021" name="Front. Microbiol.">
        <title>Comprehensive Comparative Genomics and Phenotyping of Methylobacterium Species.</title>
        <authorList>
            <person name="Alessa O."/>
            <person name="Ogura Y."/>
            <person name="Fujitani Y."/>
            <person name="Takami H."/>
            <person name="Hayashi T."/>
            <person name="Sahin N."/>
            <person name="Tani A."/>
        </authorList>
    </citation>
    <scope>NUCLEOTIDE SEQUENCE</scope>
    <source>
        <strain evidence="4">DSM 22415</strain>
    </source>
</reference>
<name>A0A564G2M6_9HYPH</name>
<dbReference type="Gene3D" id="3.40.50.11090">
    <property type="match status" value="1"/>
</dbReference>
<evidence type="ECO:0000313" key="4">
    <source>
        <dbReference type="EMBL" id="GJD57482.1"/>
    </source>
</evidence>
<dbReference type="EMBL" id="BPQI01000103">
    <property type="protein sequence ID" value="GJD57482.1"/>
    <property type="molecule type" value="Genomic_DNA"/>
</dbReference>
<dbReference type="Proteomes" id="UP001055303">
    <property type="component" value="Unassembled WGS sequence"/>
</dbReference>
<keyword evidence="7" id="KW-1185">Reference proteome</keyword>
<dbReference type="Proteomes" id="UP000401717">
    <property type="component" value="Unassembled WGS sequence"/>
</dbReference>
<gene>
    <name evidence="4" type="ORF">IFDJLNFL_3385</name>
    <name evidence="5" type="ORF">MTDSW087_03938</name>
</gene>
<dbReference type="InterPro" id="IPR048510">
    <property type="entry name" value="WsaF_N"/>
</dbReference>
<reference evidence="5 6" key="1">
    <citation type="submission" date="2019-06" db="EMBL/GenBank/DDBJ databases">
        <authorList>
            <person name="Rodrigo-Torres L."/>
            <person name="Arahal R. D."/>
            <person name="Lucena T."/>
        </authorList>
    </citation>
    <scope>NUCLEOTIDE SEQUENCE [LARGE SCALE GENOMIC DNA]</scope>
    <source>
        <strain evidence="5 6">SW08-7</strain>
    </source>
</reference>
<reference evidence="4" key="3">
    <citation type="submission" date="2021-08" db="EMBL/GenBank/DDBJ databases">
        <authorList>
            <person name="Tani A."/>
            <person name="Ola A."/>
            <person name="Ogura Y."/>
            <person name="Katsura K."/>
            <person name="Hayashi T."/>
        </authorList>
    </citation>
    <scope>NUCLEOTIDE SEQUENCE</scope>
    <source>
        <strain evidence="4">DSM 22415</strain>
    </source>
</reference>
<dbReference type="Pfam" id="PF22772">
    <property type="entry name" value="WsaF_C"/>
    <property type="match status" value="1"/>
</dbReference>